<dbReference type="InParanoid" id="A0A0C3FHJ8"/>
<evidence type="ECO:0000313" key="3">
    <source>
        <dbReference type="EMBL" id="KIM79261.1"/>
    </source>
</evidence>
<dbReference type="Gene3D" id="4.10.240.10">
    <property type="entry name" value="Zn(2)-C6 fungal-type DNA-binding domain"/>
    <property type="match status" value="1"/>
</dbReference>
<dbReference type="AlphaFoldDB" id="A0A0C3FHJ8"/>
<dbReference type="Proteomes" id="UP000054166">
    <property type="component" value="Unassembled WGS sequence"/>
</dbReference>
<dbReference type="GO" id="GO:0008270">
    <property type="term" value="F:zinc ion binding"/>
    <property type="evidence" value="ECO:0007669"/>
    <property type="project" value="InterPro"/>
</dbReference>
<organism evidence="3 4">
    <name type="scientific">Piloderma croceum (strain F 1598)</name>
    <dbReference type="NCBI Taxonomy" id="765440"/>
    <lineage>
        <taxon>Eukaryota</taxon>
        <taxon>Fungi</taxon>
        <taxon>Dikarya</taxon>
        <taxon>Basidiomycota</taxon>
        <taxon>Agaricomycotina</taxon>
        <taxon>Agaricomycetes</taxon>
        <taxon>Agaricomycetidae</taxon>
        <taxon>Atheliales</taxon>
        <taxon>Atheliaceae</taxon>
        <taxon>Piloderma</taxon>
    </lineage>
</organism>
<feature type="region of interest" description="Disordered" evidence="1">
    <location>
        <begin position="175"/>
        <end position="198"/>
    </location>
</feature>
<protein>
    <recommendedName>
        <fullName evidence="2">Zn(2)-C6 fungal-type domain-containing protein</fullName>
    </recommendedName>
</protein>
<proteinExistence type="predicted"/>
<dbReference type="GO" id="GO:0000981">
    <property type="term" value="F:DNA-binding transcription factor activity, RNA polymerase II-specific"/>
    <property type="evidence" value="ECO:0007669"/>
    <property type="project" value="InterPro"/>
</dbReference>
<sequence>MSSPTSPSGSQRKRSRTFKARRALIACQRCRRLKKSCQPTDRERCERCRQSEQVCVYLPVPEDPLAPRPPGSSSAVLVPDSPTISPTEPLSPSFDLYLPDPPDGFDSAPHVTRNHVPFHPTPMHNPNPQSAGLSTASASIFAQFPPLYPPDVFSQRQLETTYPYLNNDGLYDDGSQALSAQTPLPFTTNSQHSDEDMVDPPHPHRYLPSTPNPSLQPHNHLNNFTIVTSAPLSLFNLHDASSFLPEFSPVASTSNPNHHLHSNMSMPGQSPTSYFEDSDFSLSSKLPYVTNPNYPSVIVDIGGLSRFFLFWYLQLLFLLSRFRGLYTPLPGVQLPLRIFHRR</sequence>
<dbReference type="CDD" id="cd00067">
    <property type="entry name" value="GAL4"/>
    <property type="match status" value="1"/>
</dbReference>
<dbReference type="InterPro" id="IPR001138">
    <property type="entry name" value="Zn2Cys6_DnaBD"/>
</dbReference>
<feature type="compositionally biased region" description="Polar residues" evidence="1">
    <location>
        <begin position="176"/>
        <end position="191"/>
    </location>
</feature>
<evidence type="ECO:0000256" key="1">
    <source>
        <dbReference type="SAM" id="MobiDB-lite"/>
    </source>
</evidence>
<name>A0A0C3FHJ8_PILCF</name>
<keyword evidence="4" id="KW-1185">Reference proteome</keyword>
<evidence type="ECO:0000259" key="2">
    <source>
        <dbReference type="PROSITE" id="PS50048"/>
    </source>
</evidence>
<dbReference type="HOGENOM" id="CLU_811618_0_0_1"/>
<dbReference type="SUPFAM" id="SSF57701">
    <property type="entry name" value="Zn2/Cys6 DNA-binding domain"/>
    <property type="match status" value="1"/>
</dbReference>
<dbReference type="PROSITE" id="PS50048">
    <property type="entry name" value="ZN2_CY6_FUNGAL_2"/>
    <property type="match status" value="1"/>
</dbReference>
<dbReference type="EMBL" id="KN833010">
    <property type="protein sequence ID" value="KIM79261.1"/>
    <property type="molecule type" value="Genomic_DNA"/>
</dbReference>
<gene>
    <name evidence="3" type="ORF">PILCRDRAFT_823514</name>
</gene>
<feature type="region of interest" description="Disordered" evidence="1">
    <location>
        <begin position="63"/>
        <end position="88"/>
    </location>
</feature>
<dbReference type="InterPro" id="IPR036864">
    <property type="entry name" value="Zn2-C6_fun-type_DNA-bd_sf"/>
</dbReference>
<dbReference type="PROSITE" id="PS00463">
    <property type="entry name" value="ZN2_CY6_FUNGAL_1"/>
    <property type="match status" value="1"/>
</dbReference>
<reference evidence="3 4" key="1">
    <citation type="submission" date="2014-04" db="EMBL/GenBank/DDBJ databases">
        <authorList>
            <consortium name="DOE Joint Genome Institute"/>
            <person name="Kuo A."/>
            <person name="Tarkka M."/>
            <person name="Buscot F."/>
            <person name="Kohler A."/>
            <person name="Nagy L.G."/>
            <person name="Floudas D."/>
            <person name="Copeland A."/>
            <person name="Barry K.W."/>
            <person name="Cichocki N."/>
            <person name="Veneault-Fourrey C."/>
            <person name="LaButti K."/>
            <person name="Lindquist E.A."/>
            <person name="Lipzen A."/>
            <person name="Lundell T."/>
            <person name="Morin E."/>
            <person name="Murat C."/>
            <person name="Sun H."/>
            <person name="Tunlid A."/>
            <person name="Henrissat B."/>
            <person name="Grigoriev I.V."/>
            <person name="Hibbett D.S."/>
            <person name="Martin F."/>
            <person name="Nordberg H.P."/>
            <person name="Cantor M.N."/>
            <person name="Hua S.X."/>
        </authorList>
    </citation>
    <scope>NUCLEOTIDE SEQUENCE [LARGE SCALE GENOMIC DNA]</scope>
    <source>
        <strain evidence="3 4">F 1598</strain>
    </source>
</reference>
<accession>A0A0C3FHJ8</accession>
<evidence type="ECO:0000313" key="4">
    <source>
        <dbReference type="Proteomes" id="UP000054166"/>
    </source>
</evidence>
<reference evidence="4" key="2">
    <citation type="submission" date="2015-01" db="EMBL/GenBank/DDBJ databases">
        <title>Evolutionary Origins and Diversification of the Mycorrhizal Mutualists.</title>
        <authorList>
            <consortium name="DOE Joint Genome Institute"/>
            <consortium name="Mycorrhizal Genomics Consortium"/>
            <person name="Kohler A."/>
            <person name="Kuo A."/>
            <person name="Nagy L.G."/>
            <person name="Floudas D."/>
            <person name="Copeland A."/>
            <person name="Barry K.W."/>
            <person name="Cichocki N."/>
            <person name="Veneault-Fourrey C."/>
            <person name="LaButti K."/>
            <person name="Lindquist E.A."/>
            <person name="Lipzen A."/>
            <person name="Lundell T."/>
            <person name="Morin E."/>
            <person name="Murat C."/>
            <person name="Riley R."/>
            <person name="Ohm R."/>
            <person name="Sun H."/>
            <person name="Tunlid A."/>
            <person name="Henrissat B."/>
            <person name="Grigoriev I.V."/>
            <person name="Hibbett D.S."/>
            <person name="Martin F."/>
        </authorList>
    </citation>
    <scope>NUCLEOTIDE SEQUENCE [LARGE SCALE GENOMIC DNA]</scope>
    <source>
        <strain evidence="4">F 1598</strain>
    </source>
</reference>
<feature type="domain" description="Zn(2)-C6 fungal-type" evidence="2">
    <location>
        <begin position="26"/>
        <end position="57"/>
    </location>
</feature>